<evidence type="ECO:0000313" key="3">
    <source>
        <dbReference type="WBParaSite" id="L893_g33493.t1"/>
    </source>
</evidence>
<dbReference type="WBParaSite" id="L893_g33493.t1">
    <property type="protein sequence ID" value="L893_g33493.t1"/>
    <property type="gene ID" value="L893_g33493"/>
</dbReference>
<organism evidence="2 3">
    <name type="scientific">Steinernema glaseri</name>
    <dbReference type="NCBI Taxonomy" id="37863"/>
    <lineage>
        <taxon>Eukaryota</taxon>
        <taxon>Metazoa</taxon>
        <taxon>Ecdysozoa</taxon>
        <taxon>Nematoda</taxon>
        <taxon>Chromadorea</taxon>
        <taxon>Rhabditida</taxon>
        <taxon>Tylenchina</taxon>
        <taxon>Panagrolaimomorpha</taxon>
        <taxon>Strongyloidoidea</taxon>
        <taxon>Steinernematidae</taxon>
        <taxon>Steinernema</taxon>
    </lineage>
</organism>
<evidence type="ECO:0000256" key="1">
    <source>
        <dbReference type="SAM" id="SignalP"/>
    </source>
</evidence>
<proteinExistence type="predicted"/>
<protein>
    <submittedName>
        <fullName evidence="3">Uncharacterized protein</fullName>
    </submittedName>
</protein>
<feature type="signal peptide" evidence="1">
    <location>
        <begin position="1"/>
        <end position="15"/>
    </location>
</feature>
<evidence type="ECO:0000313" key="2">
    <source>
        <dbReference type="Proteomes" id="UP000095287"/>
    </source>
</evidence>
<reference evidence="3" key="1">
    <citation type="submission" date="2016-11" db="UniProtKB">
        <authorList>
            <consortium name="WormBaseParasite"/>
        </authorList>
    </citation>
    <scope>IDENTIFICATION</scope>
</reference>
<keyword evidence="2" id="KW-1185">Reference proteome</keyword>
<feature type="chain" id="PRO_5012475541" evidence="1">
    <location>
        <begin position="16"/>
        <end position="297"/>
    </location>
</feature>
<dbReference type="Proteomes" id="UP000095287">
    <property type="component" value="Unplaced"/>
</dbReference>
<name>A0A1I8A7M3_9BILA</name>
<keyword evidence="1" id="KW-0732">Signal</keyword>
<dbReference type="AlphaFoldDB" id="A0A1I8A7M3"/>
<accession>A0A1I8A7M3</accession>
<sequence>MRLLLLLSVCSICLCKIYVQNLPRGTVAYGLMGEVTMDQNEPSDCLLHWQATNNIPKAFIYNSREKTCTALTSVLGTKSGKDDEESYIIELSKEICHKNVSKAVEDIIVTNNIPKAFIYNSQEKTCTPLMSVLGTKSGNGDEESYIIELDEEICQKNVTKAVEDIIEIALSSKGSVPNPTMTSTPEPTLDGDCTKVADLIAIPDGGNANDTILISSYYDGALAWENKMIRANFDVLIYQVATKIILNSEIPPAEKIPKVIAVLEQFMGVNEVRKELVMNIVIKGWGTNEQLFACKQS</sequence>